<protein>
    <submittedName>
        <fullName evidence="2">Uncharacterized protein</fullName>
    </submittedName>
</protein>
<dbReference type="Proteomes" id="UP000186817">
    <property type="component" value="Unassembled WGS sequence"/>
</dbReference>
<proteinExistence type="predicted"/>
<name>A0A1Q9DQL9_SYMMI</name>
<organism evidence="2 3">
    <name type="scientific">Symbiodinium microadriaticum</name>
    <name type="common">Dinoflagellate</name>
    <name type="synonym">Zooxanthella microadriatica</name>
    <dbReference type="NCBI Taxonomy" id="2951"/>
    <lineage>
        <taxon>Eukaryota</taxon>
        <taxon>Sar</taxon>
        <taxon>Alveolata</taxon>
        <taxon>Dinophyceae</taxon>
        <taxon>Suessiales</taxon>
        <taxon>Symbiodiniaceae</taxon>
        <taxon>Symbiodinium</taxon>
    </lineage>
</organism>
<dbReference type="OrthoDB" id="409762at2759"/>
<reference evidence="2 3" key="1">
    <citation type="submission" date="2016-02" db="EMBL/GenBank/DDBJ databases">
        <title>Genome analysis of coral dinoflagellate symbionts highlights evolutionary adaptations to a symbiotic lifestyle.</title>
        <authorList>
            <person name="Aranda M."/>
            <person name="Li Y."/>
            <person name="Liew Y.J."/>
            <person name="Baumgarten S."/>
            <person name="Simakov O."/>
            <person name="Wilson M."/>
            <person name="Piel J."/>
            <person name="Ashoor H."/>
            <person name="Bougouffa S."/>
            <person name="Bajic V.B."/>
            <person name="Ryu T."/>
            <person name="Ravasi T."/>
            <person name="Bayer T."/>
            <person name="Micklem G."/>
            <person name="Kim H."/>
            <person name="Bhak J."/>
            <person name="Lajeunesse T.C."/>
            <person name="Voolstra C.R."/>
        </authorList>
    </citation>
    <scope>NUCLEOTIDE SEQUENCE [LARGE SCALE GENOMIC DNA]</scope>
    <source>
        <strain evidence="2 3">CCMP2467</strain>
    </source>
</reference>
<keyword evidence="1" id="KW-0732">Signal</keyword>
<dbReference type="AlphaFoldDB" id="A0A1Q9DQL9"/>
<accession>A0A1Q9DQL9</accession>
<evidence type="ECO:0000313" key="3">
    <source>
        <dbReference type="Proteomes" id="UP000186817"/>
    </source>
</evidence>
<feature type="signal peptide" evidence="1">
    <location>
        <begin position="1"/>
        <end position="26"/>
    </location>
</feature>
<evidence type="ECO:0000256" key="1">
    <source>
        <dbReference type="SAM" id="SignalP"/>
    </source>
</evidence>
<gene>
    <name evidence="2" type="ORF">AK812_SmicGene20196</name>
</gene>
<feature type="chain" id="PRO_5010365571" evidence="1">
    <location>
        <begin position="27"/>
        <end position="274"/>
    </location>
</feature>
<keyword evidence="3" id="KW-1185">Reference proteome</keyword>
<evidence type="ECO:0000313" key="2">
    <source>
        <dbReference type="EMBL" id="OLP97467.1"/>
    </source>
</evidence>
<comment type="caution">
    <text evidence="2">The sequence shown here is derived from an EMBL/GenBank/DDBJ whole genome shotgun (WGS) entry which is preliminary data.</text>
</comment>
<sequence length="274" mass="30828">MAGQRTACQRLACAFIFFLAIGEVSAVREKHTAEHAVKIVGNSSFSISTMWAMGKQSSLHWLAANVTFRFKEHESPPYIEIDGLDTRYRVLPDAMVAPERINGMPTIFIAGWQAYRANKDHFGSSHYSKDEALYFRMETNPVVGETKSGWFRSAGHKIYEHKEGYRFLHYFLNSEGTQKTVDHDEVDFHAKKSYDPTMELQVPGERPRPLKRPVDDLLMLVQGVLGEISCGAGVGDEGVAVVMRLHSLAKLVAAFICKDAVWNFPNKCVDVHAY</sequence>
<dbReference type="EMBL" id="LSRX01000431">
    <property type="protein sequence ID" value="OLP97467.1"/>
    <property type="molecule type" value="Genomic_DNA"/>
</dbReference>